<dbReference type="RefSeq" id="WP_028311822.1">
    <property type="nucleotide sequence ID" value="NZ_AXWS01000013.1"/>
</dbReference>
<accession>A0A8B6X4S2</accession>
<dbReference type="AlphaFoldDB" id="A0A8B6X4S2"/>
<dbReference type="Proteomes" id="UP000675920">
    <property type="component" value="Unplaced"/>
</dbReference>
<organism evidence="2 3">
    <name type="scientific">Derxia gummosa DSM 723</name>
    <dbReference type="NCBI Taxonomy" id="1121388"/>
    <lineage>
        <taxon>Bacteria</taxon>
        <taxon>Pseudomonadati</taxon>
        <taxon>Pseudomonadota</taxon>
        <taxon>Betaproteobacteria</taxon>
        <taxon>Burkholderiales</taxon>
        <taxon>Alcaligenaceae</taxon>
        <taxon>Derxia</taxon>
    </lineage>
</organism>
<dbReference type="Pfam" id="PF07044">
    <property type="entry name" value="DUF1329"/>
    <property type="match status" value="1"/>
</dbReference>
<reference evidence="3" key="1">
    <citation type="submission" date="2025-08" db="UniProtKB">
        <authorList>
            <consortium name="RefSeq"/>
        </authorList>
    </citation>
    <scope>IDENTIFICATION</scope>
</reference>
<protein>
    <submittedName>
        <fullName evidence="3">DUF1329 domain-containing protein</fullName>
    </submittedName>
</protein>
<evidence type="ECO:0000313" key="2">
    <source>
        <dbReference type="Proteomes" id="UP000675920"/>
    </source>
</evidence>
<name>A0A8B6X4S2_9BURK</name>
<dbReference type="InterPro" id="IPR010752">
    <property type="entry name" value="DUF1329"/>
</dbReference>
<evidence type="ECO:0000313" key="3">
    <source>
        <dbReference type="RefSeq" id="WP_028311822.1"/>
    </source>
</evidence>
<sequence>MKPARKLVAAAVTAALTALAAPAGAADADRLGKDLTATGAEKAGNKDGSIPAFAGWEGPSAGWSYGKKRADFFRHKAEKPLFTIDAGNVDKYADRLSPGQVALVKQLANYRMDVYPSHRTCGVPDFVEANTAKNAAGAAKLGPDGWSLKDAVVPGFPFPIPQNGVEAMLNAKLRYRGVAVEYKANITAVSPRKGGSEWIKAGSEQTNYMPWGVKGSNTLAKLGSVEYYTYFAYTTPAALAGQALAITTWLDQPANETFYYFPGQRRVRRMPSYAYDSPQLGMENQYTLDEPMVFNGALDRFDWKLAGKKELYVPYDSFGANDFGAKFEDVAGPDHIANDHRRYELHRVWVVEATVKGGTRHLAPKRTFYLDEDSWNMVLADDYDAQGKLWKVREGFLLPVYETGSCDVSAFAQYNLAEGRYVFDMHAAGTGSDMQWVTEPRGERYKPGFYTSDNLRAISDR</sequence>
<dbReference type="Gene3D" id="2.50.20.10">
    <property type="entry name" value="Lipoprotein localisation LolA/LolB/LppX"/>
    <property type="match status" value="1"/>
</dbReference>
<keyword evidence="1" id="KW-0732">Signal</keyword>
<dbReference type="CDD" id="cd16329">
    <property type="entry name" value="LolA_like"/>
    <property type="match status" value="1"/>
</dbReference>
<keyword evidence="2" id="KW-1185">Reference proteome</keyword>
<dbReference type="OrthoDB" id="6751304at2"/>
<proteinExistence type="predicted"/>
<feature type="signal peptide" evidence="1">
    <location>
        <begin position="1"/>
        <end position="25"/>
    </location>
</feature>
<feature type="chain" id="PRO_5034303467" evidence="1">
    <location>
        <begin position="26"/>
        <end position="461"/>
    </location>
</feature>
<evidence type="ECO:0000256" key="1">
    <source>
        <dbReference type="SAM" id="SignalP"/>
    </source>
</evidence>